<protein>
    <submittedName>
        <fullName evidence="1">Uncharacterized protein</fullName>
    </submittedName>
</protein>
<organism evidence="1 2">
    <name type="scientific">Cichorium intybus</name>
    <name type="common">Chicory</name>
    <dbReference type="NCBI Taxonomy" id="13427"/>
    <lineage>
        <taxon>Eukaryota</taxon>
        <taxon>Viridiplantae</taxon>
        <taxon>Streptophyta</taxon>
        <taxon>Embryophyta</taxon>
        <taxon>Tracheophyta</taxon>
        <taxon>Spermatophyta</taxon>
        <taxon>Magnoliopsida</taxon>
        <taxon>eudicotyledons</taxon>
        <taxon>Gunneridae</taxon>
        <taxon>Pentapetalae</taxon>
        <taxon>asterids</taxon>
        <taxon>campanulids</taxon>
        <taxon>Asterales</taxon>
        <taxon>Asteraceae</taxon>
        <taxon>Cichorioideae</taxon>
        <taxon>Cichorieae</taxon>
        <taxon>Cichoriinae</taxon>
        <taxon>Cichorium</taxon>
    </lineage>
</organism>
<proteinExistence type="predicted"/>
<evidence type="ECO:0000313" key="2">
    <source>
        <dbReference type="Proteomes" id="UP001055811"/>
    </source>
</evidence>
<comment type="caution">
    <text evidence="1">The sequence shown here is derived from an EMBL/GenBank/DDBJ whole genome shotgun (WGS) entry which is preliminary data.</text>
</comment>
<sequence>MEIIIHCYFFFMFVLSVSSASDPFSEALLSLKSEFTVPPDVLNDWVIPQERNPSPKINACSWTGVQCDQNSTKIIGLDLSLKNLSGVLSGTQFNQFLDLNDLNISHNSFSGELPIGIFNITSLKTLDISRNNFSGVFPTGISNLRNLVVLDAFSNSFSGSLPPDVCEISSVKVLNFAGSYFSGPIPGTYGSCKSLEFLHLAGNSLTGYLPIEFGQLQTVTHMEIGYNSYQGNIPWQFGNMSELQYLDIAGANLSGSIPKELGNLTKLNTLFLFKNHLSGSIPMEFGNISTLSSLDLSDNMLSGPIPDSFSHLKSLKLLSVMYNDMNGSVPEGIAQLPELESLLIWDNFFTGTLPQELGKHSKLVSVDVSSNTFVGSIPPYICSQGSLTKLMLFSNYFTGTLSSISNCSSLVRIRLEDNLFSGEISFDFKSLLNVSYIDLSGNKFSGGIPSDMFLASNLEFFSVSNNPELGGTLPEKTLSLPVLQNFSASSCNISGNFPGFQSCKSLSSIELNQNHLSGIIPDSLSLCESLETLNLAGNNFSGEIPAKLGTSMKLKSLNFSNNDFSGPIPTFKSMEINSFLGNPDLCGAPLVTPCHHGNGISTGMELQSRNHKIAWVLILCAIVVVLLATLFGLVYYRKQNVNRHWNLDSFEGFPNLTASDVLKSFDSIEALETPYSSNSVCKAVLLTGMTVIVRKIEWGTKSSNLLMDFVNRIGNARHKNVIRLLGFCYNKNLGYLLYEYLPNGNLDEKIGIKRDWGSKKRVVINIARGLCFLHHECRPAISHGNLKANNVVFDENMEPCLAEFAFKTISALESGEYNGLMEHELKDDIFNFGELVLEILTNGKKKNGGVSVHRTPKDVLLNEIFNENEVGSSSSSKSTQEEIKLVLELILGCTTNKVADRPTMEEVLKILLRLK</sequence>
<reference evidence="1 2" key="2">
    <citation type="journal article" date="2022" name="Mol. Ecol. Resour.">
        <title>The genomes of chicory, endive, great burdock and yacon provide insights into Asteraceae paleo-polyploidization history and plant inulin production.</title>
        <authorList>
            <person name="Fan W."/>
            <person name="Wang S."/>
            <person name="Wang H."/>
            <person name="Wang A."/>
            <person name="Jiang F."/>
            <person name="Liu H."/>
            <person name="Zhao H."/>
            <person name="Xu D."/>
            <person name="Zhang Y."/>
        </authorList>
    </citation>
    <scope>NUCLEOTIDE SEQUENCE [LARGE SCALE GENOMIC DNA]</scope>
    <source>
        <strain evidence="2">cv. Punajuju</strain>
        <tissue evidence="1">Leaves</tissue>
    </source>
</reference>
<keyword evidence="2" id="KW-1185">Reference proteome</keyword>
<accession>A0ACB9AHK0</accession>
<dbReference type="EMBL" id="CM042015">
    <property type="protein sequence ID" value="KAI3709318.1"/>
    <property type="molecule type" value="Genomic_DNA"/>
</dbReference>
<reference evidence="2" key="1">
    <citation type="journal article" date="2022" name="Mol. Ecol. Resour.">
        <title>The genomes of chicory, endive, great burdock and yacon provide insights into Asteraceae palaeo-polyploidization history and plant inulin production.</title>
        <authorList>
            <person name="Fan W."/>
            <person name="Wang S."/>
            <person name="Wang H."/>
            <person name="Wang A."/>
            <person name="Jiang F."/>
            <person name="Liu H."/>
            <person name="Zhao H."/>
            <person name="Xu D."/>
            <person name="Zhang Y."/>
        </authorList>
    </citation>
    <scope>NUCLEOTIDE SEQUENCE [LARGE SCALE GENOMIC DNA]</scope>
    <source>
        <strain evidence="2">cv. Punajuju</strain>
    </source>
</reference>
<gene>
    <name evidence="1" type="ORF">L2E82_39078</name>
</gene>
<evidence type="ECO:0000313" key="1">
    <source>
        <dbReference type="EMBL" id="KAI3709318.1"/>
    </source>
</evidence>
<name>A0ACB9AHK0_CICIN</name>
<dbReference type="Proteomes" id="UP001055811">
    <property type="component" value="Linkage Group LG07"/>
</dbReference>